<organism evidence="1 2">
    <name type="scientific">Enteractinococcus fodinae</name>
    <dbReference type="NCBI Taxonomy" id="684663"/>
    <lineage>
        <taxon>Bacteria</taxon>
        <taxon>Bacillati</taxon>
        <taxon>Actinomycetota</taxon>
        <taxon>Actinomycetes</taxon>
        <taxon>Micrococcales</taxon>
        <taxon>Micrococcaceae</taxon>
    </lineage>
</organism>
<reference evidence="1 2" key="1">
    <citation type="submission" date="2023-07" db="EMBL/GenBank/DDBJ databases">
        <title>Sequencing the genomes of 1000 actinobacteria strains.</title>
        <authorList>
            <person name="Klenk H.-P."/>
        </authorList>
    </citation>
    <scope>NUCLEOTIDE SEQUENCE [LARGE SCALE GENOMIC DNA]</scope>
    <source>
        <strain evidence="1 2">DSM 22966</strain>
    </source>
</reference>
<gene>
    <name evidence="1" type="ORF">J2S62_000975</name>
</gene>
<name>A0ABU2AZD9_9MICC</name>
<protein>
    <submittedName>
        <fullName evidence="1">Uncharacterized protein</fullName>
    </submittedName>
</protein>
<accession>A0ABU2AZD9</accession>
<sequence length="325" mass="35183">MTQPIGVVEGTFAGTDPHAVYALELSEISSPHIPALAELPDVGPHATGLGNIAANISLPFELRTYGWQLQRGVRISSSDQHRAIAHRDSVIQALVDVAQDDAVPEVSVRLPGPVTTMIDGMLPSGQRIVRDPGARHDVAAAWVDAVENLTSRIHDVVGARTTIFVQEPQAGQAIEGRIRSVSGADVERALDINEVRFMWQQAATTGATVLIDTTTELAATAAEVGSVALALPKGRTHQAERTWELVDTLISAEKPVALYMPRHGDPNRFAEEFIHQYLDWGLPPESVGYLRLTSRFEMGSEQTVGPGLEWLRTMAEHAPGYLSTL</sequence>
<dbReference type="Proteomes" id="UP001183794">
    <property type="component" value="Unassembled WGS sequence"/>
</dbReference>
<proteinExistence type="predicted"/>
<comment type="caution">
    <text evidence="1">The sequence shown here is derived from an EMBL/GenBank/DDBJ whole genome shotgun (WGS) entry which is preliminary data.</text>
</comment>
<dbReference type="EMBL" id="JAVDYJ010000001">
    <property type="protein sequence ID" value="MDR7346718.1"/>
    <property type="molecule type" value="Genomic_DNA"/>
</dbReference>
<evidence type="ECO:0000313" key="2">
    <source>
        <dbReference type="Proteomes" id="UP001183794"/>
    </source>
</evidence>
<evidence type="ECO:0000313" key="1">
    <source>
        <dbReference type="EMBL" id="MDR7346718.1"/>
    </source>
</evidence>
<keyword evidence="2" id="KW-1185">Reference proteome</keyword>
<dbReference type="RefSeq" id="WP_310172022.1">
    <property type="nucleotide sequence ID" value="NZ_BAABHE010000002.1"/>
</dbReference>